<keyword evidence="5" id="KW-1015">Disulfide bond</keyword>
<feature type="region of interest" description="Disordered" evidence="7">
    <location>
        <begin position="1"/>
        <end position="99"/>
    </location>
</feature>
<feature type="domain" description="HTTM-like" evidence="9">
    <location>
        <begin position="106"/>
        <end position="343"/>
    </location>
</feature>
<sequence>MAAPVGGPRDRGPGPGAARRAVLPRPPQSRWVPDVLRARDGPDDGARRRRSPAPGRPRPVRRHRASGAVLARRAAGLPLQARPGRRDRGGQPERRHAEGDVLTADRATALARIGLGLAGLLNAAEGWTLLTRIADGRLALPVTDAAPPVQTWSVAVLTGAAMLAALAVVLGWRTRAAALVLAGTDVLVLLWDQQTYSSHRLLSTILLVLLAFAGSDRTWAVRRSEAEPPPWPRLLMMSQLSVCYLFAALSKLNTTFLTGAPLHAWLRWDLPVLLTFAMAIGAVLTELFIAVALWSRRFRPLAVALGVLLHVSIVVGLADQTWPLVAFALTCVPLYGLFLTEASGRYAPRHAASPGMIRTGA</sequence>
<dbReference type="AlphaFoldDB" id="A0A5C8NFW6"/>
<feature type="transmembrane region" description="Helical" evidence="8">
    <location>
        <begin position="234"/>
        <end position="252"/>
    </location>
</feature>
<keyword evidence="4 8" id="KW-0472">Membrane</keyword>
<evidence type="ECO:0000313" key="11">
    <source>
        <dbReference type="Proteomes" id="UP000321571"/>
    </source>
</evidence>
<evidence type="ECO:0000256" key="3">
    <source>
        <dbReference type="ARBA" id="ARBA00022989"/>
    </source>
</evidence>
<proteinExistence type="predicted"/>
<feature type="transmembrane region" description="Helical" evidence="8">
    <location>
        <begin position="301"/>
        <end position="318"/>
    </location>
</feature>
<keyword evidence="11" id="KW-1185">Reference proteome</keyword>
<dbReference type="PANTHER" id="PTHR12639">
    <property type="entry name" value="VITAMIN K-DEPENDENT GAMMA-CARBOXYLASE"/>
    <property type="match status" value="1"/>
</dbReference>
<feature type="compositionally biased region" description="Basic and acidic residues" evidence="7">
    <location>
        <begin position="84"/>
        <end position="99"/>
    </location>
</feature>
<name>A0A5C8NFW6_9ACTN</name>
<dbReference type="OrthoDB" id="4955397at2"/>
<evidence type="ECO:0000313" key="10">
    <source>
        <dbReference type="EMBL" id="TXL57438.1"/>
    </source>
</evidence>
<dbReference type="InterPro" id="IPR011020">
    <property type="entry name" value="HTTM-like"/>
</dbReference>
<keyword evidence="2 8" id="KW-0812">Transmembrane</keyword>
<dbReference type="GO" id="GO:0008488">
    <property type="term" value="F:gamma-glutamyl carboxylase activity"/>
    <property type="evidence" value="ECO:0007669"/>
    <property type="project" value="InterPro"/>
</dbReference>
<gene>
    <name evidence="10" type="ORF">FHP06_13755</name>
</gene>
<evidence type="ECO:0000256" key="2">
    <source>
        <dbReference type="ARBA" id="ARBA00022692"/>
    </source>
</evidence>
<keyword evidence="6" id="KW-0456">Lyase</keyword>
<dbReference type="GO" id="GO:0019842">
    <property type="term" value="F:vitamin binding"/>
    <property type="evidence" value="ECO:0007669"/>
    <property type="project" value="TreeGrafter"/>
</dbReference>
<dbReference type="SMART" id="SM00752">
    <property type="entry name" value="HTTM"/>
    <property type="match status" value="1"/>
</dbReference>
<evidence type="ECO:0000256" key="5">
    <source>
        <dbReference type="ARBA" id="ARBA00023157"/>
    </source>
</evidence>
<evidence type="ECO:0000256" key="6">
    <source>
        <dbReference type="ARBA" id="ARBA00023239"/>
    </source>
</evidence>
<feature type="transmembrane region" description="Helical" evidence="8">
    <location>
        <begin position="272"/>
        <end position="294"/>
    </location>
</feature>
<reference evidence="10 11" key="1">
    <citation type="submission" date="2019-06" db="EMBL/GenBank/DDBJ databases">
        <title>Aeromicrobium sp. nov., isolated from a maize field.</title>
        <authorList>
            <person name="Lin S.-Y."/>
            <person name="Tsai C.-F."/>
            <person name="Young C.-C."/>
        </authorList>
    </citation>
    <scope>NUCLEOTIDE SEQUENCE [LARGE SCALE GENOMIC DNA]</scope>
    <source>
        <strain evidence="10 11">CC-CFT486</strain>
    </source>
</reference>
<evidence type="ECO:0000259" key="9">
    <source>
        <dbReference type="SMART" id="SM00752"/>
    </source>
</evidence>
<dbReference type="EMBL" id="VDUX01000007">
    <property type="protein sequence ID" value="TXL57438.1"/>
    <property type="molecule type" value="Genomic_DNA"/>
</dbReference>
<evidence type="ECO:0000256" key="1">
    <source>
        <dbReference type="ARBA" id="ARBA00004127"/>
    </source>
</evidence>
<feature type="transmembrane region" description="Helical" evidence="8">
    <location>
        <begin position="324"/>
        <end position="340"/>
    </location>
</feature>
<dbReference type="GO" id="GO:0012505">
    <property type="term" value="C:endomembrane system"/>
    <property type="evidence" value="ECO:0007669"/>
    <property type="project" value="UniProtKB-SubCell"/>
</dbReference>
<accession>A0A5C8NFW6</accession>
<dbReference type="InterPro" id="IPR053934">
    <property type="entry name" value="HTTM_dom"/>
</dbReference>
<feature type="transmembrane region" description="Helical" evidence="8">
    <location>
        <begin position="151"/>
        <end position="169"/>
    </location>
</feature>
<evidence type="ECO:0000256" key="8">
    <source>
        <dbReference type="SAM" id="Phobius"/>
    </source>
</evidence>
<protein>
    <recommendedName>
        <fullName evidence="9">HTTM-like domain-containing protein</fullName>
    </recommendedName>
</protein>
<feature type="compositionally biased region" description="Basic and acidic residues" evidence="7">
    <location>
        <begin position="36"/>
        <end position="46"/>
    </location>
</feature>
<dbReference type="Pfam" id="PF05090">
    <property type="entry name" value="HTTM"/>
    <property type="match status" value="1"/>
</dbReference>
<evidence type="ECO:0000256" key="7">
    <source>
        <dbReference type="SAM" id="MobiDB-lite"/>
    </source>
</evidence>
<dbReference type="InterPro" id="IPR007782">
    <property type="entry name" value="VKG_COase"/>
</dbReference>
<comment type="subcellular location">
    <subcellularLocation>
        <location evidence="1">Endomembrane system</location>
        <topology evidence="1">Multi-pass membrane protein</topology>
    </subcellularLocation>
</comment>
<comment type="caution">
    <text evidence="10">The sequence shown here is derived from an EMBL/GenBank/DDBJ whole genome shotgun (WGS) entry which is preliminary data.</text>
</comment>
<dbReference type="Proteomes" id="UP000321571">
    <property type="component" value="Unassembled WGS sequence"/>
</dbReference>
<evidence type="ECO:0000256" key="4">
    <source>
        <dbReference type="ARBA" id="ARBA00023136"/>
    </source>
</evidence>
<keyword evidence="3 8" id="KW-1133">Transmembrane helix</keyword>
<dbReference type="PANTHER" id="PTHR12639:SF7">
    <property type="entry name" value="HTTM DOMAIN-CONTAINING PROTEIN"/>
    <property type="match status" value="1"/>
</dbReference>
<organism evidence="10 11">
    <name type="scientific">Aeromicrobium terrae</name>
    <dbReference type="NCBI Taxonomy" id="2498846"/>
    <lineage>
        <taxon>Bacteria</taxon>
        <taxon>Bacillati</taxon>
        <taxon>Actinomycetota</taxon>
        <taxon>Actinomycetes</taxon>
        <taxon>Propionibacteriales</taxon>
        <taxon>Nocardioidaceae</taxon>
        <taxon>Aeromicrobium</taxon>
    </lineage>
</organism>